<dbReference type="SUPFAM" id="SSF52266">
    <property type="entry name" value="SGNH hydrolase"/>
    <property type="match status" value="1"/>
</dbReference>
<dbReference type="eggNOG" id="ENOG502Z7ME">
    <property type="taxonomic scope" value="Bacteria"/>
</dbReference>
<dbReference type="STRING" id="479431.Namu_2908"/>
<name>C8X9T9_NAKMY</name>
<accession>C8X9T9</accession>
<reference evidence="2" key="1">
    <citation type="submission" date="2009-09" db="EMBL/GenBank/DDBJ databases">
        <title>The complete genome of Nakamurella multipartita DSM 44233.</title>
        <authorList>
            <consortium name="US DOE Joint Genome Institute (JGI-PGF)"/>
            <person name="Lucas S."/>
            <person name="Copeland A."/>
            <person name="Lapidus A."/>
            <person name="Glavina del Rio T."/>
            <person name="Dalin E."/>
            <person name="Tice H."/>
            <person name="Bruce D."/>
            <person name="Goodwin L."/>
            <person name="Pitluck S."/>
            <person name="Kyrpides N."/>
            <person name="Mavromatis K."/>
            <person name="Ivanova N."/>
            <person name="Ovchinnikova G."/>
            <person name="Sims D."/>
            <person name="Meincke L."/>
            <person name="Brettin T."/>
            <person name="Detter J.C."/>
            <person name="Han C."/>
            <person name="Larimer F."/>
            <person name="Land M."/>
            <person name="Hauser L."/>
            <person name="Markowitz V."/>
            <person name="Cheng J.-F."/>
            <person name="Hugenholtz P."/>
            <person name="Woyke T."/>
            <person name="Wu D."/>
            <person name="Klenk H.-P."/>
            <person name="Eisen J.A."/>
        </authorList>
    </citation>
    <scope>NUCLEOTIDE SEQUENCE [LARGE SCALE GENOMIC DNA]</scope>
    <source>
        <strain evidence="2">ATCC 700099 / DSM 44233 / CIP 104796 / JCM 9543 / NBRC 105858 / Y-104</strain>
    </source>
</reference>
<dbReference type="KEGG" id="nml:Namu_2908"/>
<gene>
    <name evidence="1" type="ordered locus">Namu_2908</name>
</gene>
<reference evidence="1 2" key="2">
    <citation type="journal article" date="2010" name="Stand. Genomic Sci.">
        <title>Complete genome sequence of Nakamurella multipartita type strain (Y-104).</title>
        <authorList>
            <person name="Tice H."/>
            <person name="Mayilraj S."/>
            <person name="Sims D."/>
            <person name="Lapidus A."/>
            <person name="Nolan M."/>
            <person name="Lucas S."/>
            <person name="Glavina Del Rio T."/>
            <person name="Copeland A."/>
            <person name="Cheng J.F."/>
            <person name="Meincke L."/>
            <person name="Bruce D."/>
            <person name="Goodwin L."/>
            <person name="Pitluck S."/>
            <person name="Ivanova N."/>
            <person name="Mavromatis K."/>
            <person name="Ovchinnikova G."/>
            <person name="Pati A."/>
            <person name="Chen A."/>
            <person name="Palaniappan K."/>
            <person name="Land M."/>
            <person name="Hauser L."/>
            <person name="Chang Y.J."/>
            <person name="Jeffries C.D."/>
            <person name="Detter J.C."/>
            <person name="Brettin T."/>
            <person name="Rohde M."/>
            <person name="Goker M."/>
            <person name="Bristow J."/>
            <person name="Eisen J.A."/>
            <person name="Markowitz V."/>
            <person name="Hugenholtz P."/>
            <person name="Kyrpides N.C."/>
            <person name="Klenk H.P."/>
            <person name="Chen F."/>
        </authorList>
    </citation>
    <scope>NUCLEOTIDE SEQUENCE [LARGE SCALE GENOMIC DNA]</scope>
    <source>
        <strain evidence="2">ATCC 700099 / DSM 44233 / CIP 104796 / JCM 9543 / NBRC 105858 / Y-104</strain>
    </source>
</reference>
<evidence type="ECO:0000313" key="2">
    <source>
        <dbReference type="Proteomes" id="UP000002218"/>
    </source>
</evidence>
<dbReference type="Gene3D" id="3.40.50.1110">
    <property type="entry name" value="SGNH hydrolase"/>
    <property type="match status" value="1"/>
</dbReference>
<dbReference type="OrthoDB" id="9764164at2"/>
<dbReference type="InParanoid" id="C8X9T9"/>
<proteinExistence type="predicted"/>
<keyword evidence="2" id="KW-1185">Reference proteome</keyword>
<dbReference type="Proteomes" id="UP000002218">
    <property type="component" value="Chromosome"/>
</dbReference>
<evidence type="ECO:0000313" key="1">
    <source>
        <dbReference type="EMBL" id="ACV79247.1"/>
    </source>
</evidence>
<organism evidence="1 2">
    <name type="scientific">Nakamurella multipartita (strain ATCC 700099 / DSM 44233 / CIP 104796 / JCM 9543 / NBRC 105858 / Y-104)</name>
    <name type="common">Microsphaera multipartita</name>
    <dbReference type="NCBI Taxonomy" id="479431"/>
    <lineage>
        <taxon>Bacteria</taxon>
        <taxon>Bacillati</taxon>
        <taxon>Actinomycetota</taxon>
        <taxon>Actinomycetes</taxon>
        <taxon>Nakamurellales</taxon>
        <taxon>Nakamurellaceae</taxon>
        <taxon>Nakamurella</taxon>
    </lineage>
</organism>
<dbReference type="InterPro" id="IPR036514">
    <property type="entry name" value="SGNH_hydro_sf"/>
</dbReference>
<sequence>MAPVTPPLPADTPAEVAALAGREPRPPATDPTLGIAVDPDPGAEPAHRIVTIGDSLTHGFQSAAIYNTDLSYGAIIATELGWFEQFRYPRYPALGGLPLNLEYLLRELELRFGPTFSPWEVPLAALRTRSLMNDIEEYWERGPGALVPTIAGYNHALAVFSWDLYDALHHTFDSCRRYAAEPTNNLLIPFVDNAPARAALRVYPHGDPATERLTLLDVAEKLGQQGGIETLVVWLGANNVLGSVLQLQLRWSQDPGFRDPRTKAEYTVWDPAHFRLEYDELVARLTRIEAKNVILCTVPHVTIPPATRGVFTRPDKSAYFPYYARPWVTDEDFQPTGDKHLTAGQACAIDYAIDLYNAHIEQAVRAARQAGRNWFLCDIAGVLDRLAYRRYRQNDDARPSWWTPYPLPPALAAVQPEPDTQFLTGDGQGGRAKGGLFSLDGVHPTTVAYGIVAQELITIMQSAGVTFRTPTGAVRTGPIEVDFDRLIRRDTLLTAPPQLIDSTLGVIGWLDETIDVFSQLIRGRL</sequence>
<dbReference type="HOGENOM" id="CLU_570735_0_0_11"/>
<dbReference type="RefSeq" id="WP_015748122.1">
    <property type="nucleotide sequence ID" value="NC_013235.1"/>
</dbReference>
<protein>
    <submittedName>
        <fullName evidence="1">Uncharacterized protein</fullName>
    </submittedName>
</protein>
<dbReference type="AlphaFoldDB" id="C8X9T9"/>
<dbReference type="EMBL" id="CP001737">
    <property type="protein sequence ID" value="ACV79247.1"/>
    <property type="molecule type" value="Genomic_DNA"/>
</dbReference>